<keyword evidence="5" id="KW-0862">Zinc</keyword>
<dbReference type="Pfam" id="PF00675">
    <property type="entry name" value="Peptidase_M16"/>
    <property type="match status" value="1"/>
</dbReference>
<evidence type="ECO:0000313" key="12">
    <source>
        <dbReference type="EMBL" id="CAF3975618.1"/>
    </source>
</evidence>
<dbReference type="EMBL" id="CAJNOQ010011410">
    <property type="protein sequence ID" value="CAF1276253.1"/>
    <property type="molecule type" value="Genomic_DNA"/>
</dbReference>
<feature type="transmembrane region" description="Helical" evidence="7">
    <location>
        <begin position="35"/>
        <end position="57"/>
    </location>
</feature>
<evidence type="ECO:0000313" key="13">
    <source>
        <dbReference type="EMBL" id="CAF4067934.1"/>
    </source>
</evidence>
<keyword evidence="3" id="KW-0479">Metal-binding</keyword>
<dbReference type="GO" id="GO:0006508">
    <property type="term" value="P:proteolysis"/>
    <property type="evidence" value="ECO:0007669"/>
    <property type="project" value="UniProtKB-KW"/>
</dbReference>
<gene>
    <name evidence="11" type="ORF">GPM918_LOCUS27334</name>
    <name evidence="10" type="ORF">OVA965_LOCUS22233</name>
    <name evidence="13" type="ORF">SRO942_LOCUS27635</name>
    <name evidence="12" type="ORF">TMI583_LOCUS22948</name>
</gene>
<feature type="domain" description="Peptidase M16 middle/third" evidence="9">
    <location>
        <begin position="379"/>
        <end position="598"/>
    </location>
</feature>
<dbReference type="InterPro" id="IPR050626">
    <property type="entry name" value="Peptidase_M16"/>
</dbReference>
<dbReference type="EMBL" id="CAJOBC010025620">
    <property type="protein sequence ID" value="CAF4067934.1"/>
    <property type="molecule type" value="Genomic_DNA"/>
</dbReference>
<accession>A0A815BQW7</accession>
<evidence type="ECO:0000256" key="3">
    <source>
        <dbReference type="ARBA" id="ARBA00022723"/>
    </source>
</evidence>
<feature type="domain" description="Peptidase M16 N-terminal" evidence="8">
    <location>
        <begin position="121"/>
        <end position="206"/>
    </location>
</feature>
<evidence type="ECO:0008006" key="15">
    <source>
        <dbReference type="Google" id="ProtNLM"/>
    </source>
</evidence>
<dbReference type="InterPro" id="IPR001431">
    <property type="entry name" value="Pept_M16_Zn_BS"/>
</dbReference>
<evidence type="ECO:0000256" key="2">
    <source>
        <dbReference type="ARBA" id="ARBA00022670"/>
    </source>
</evidence>
<evidence type="ECO:0000256" key="1">
    <source>
        <dbReference type="ARBA" id="ARBA00007261"/>
    </source>
</evidence>
<dbReference type="EMBL" id="CAJNOK010012462">
    <property type="protein sequence ID" value="CAF1163970.1"/>
    <property type="molecule type" value="Genomic_DNA"/>
</dbReference>
<evidence type="ECO:0000256" key="5">
    <source>
        <dbReference type="ARBA" id="ARBA00022833"/>
    </source>
</evidence>
<protein>
    <recommendedName>
        <fullName evidence="15">Insulin-degrading enzyme</fullName>
    </recommendedName>
</protein>
<evidence type="ECO:0000256" key="4">
    <source>
        <dbReference type="ARBA" id="ARBA00022801"/>
    </source>
</evidence>
<dbReference type="PANTHER" id="PTHR43690">
    <property type="entry name" value="NARDILYSIN"/>
    <property type="match status" value="1"/>
</dbReference>
<dbReference type="GO" id="GO:0004222">
    <property type="term" value="F:metalloendopeptidase activity"/>
    <property type="evidence" value="ECO:0007669"/>
    <property type="project" value="InterPro"/>
</dbReference>
<proteinExistence type="inferred from homology"/>
<comment type="similarity">
    <text evidence="1">Belongs to the peptidase M16 family.</text>
</comment>
<dbReference type="OrthoDB" id="952271at2759"/>
<dbReference type="SUPFAM" id="SSF63411">
    <property type="entry name" value="LuxS/MPP-like metallohydrolase"/>
    <property type="match status" value="3"/>
</dbReference>
<dbReference type="EMBL" id="CAJOBA010033986">
    <property type="protein sequence ID" value="CAF3975618.1"/>
    <property type="molecule type" value="Genomic_DNA"/>
</dbReference>
<keyword evidence="2" id="KW-0645">Protease</keyword>
<dbReference type="Proteomes" id="UP000682733">
    <property type="component" value="Unassembled WGS sequence"/>
</dbReference>
<dbReference type="Proteomes" id="UP000663829">
    <property type="component" value="Unassembled WGS sequence"/>
</dbReference>
<keyword evidence="4" id="KW-0378">Hydrolase</keyword>
<comment type="caution">
    <text evidence="11">The sequence shown here is derived from an EMBL/GenBank/DDBJ whole genome shotgun (WGS) entry which is preliminary data.</text>
</comment>
<evidence type="ECO:0000256" key="6">
    <source>
        <dbReference type="ARBA" id="ARBA00023049"/>
    </source>
</evidence>
<dbReference type="Gene3D" id="3.30.830.10">
    <property type="entry name" value="Metalloenzyme, LuxS/M16 peptidase-like"/>
    <property type="match status" value="3"/>
</dbReference>
<keyword evidence="6" id="KW-0482">Metalloprotease</keyword>
<keyword evidence="7" id="KW-0812">Transmembrane</keyword>
<dbReference type="GO" id="GO:0046872">
    <property type="term" value="F:metal ion binding"/>
    <property type="evidence" value="ECO:0007669"/>
    <property type="project" value="UniProtKB-KW"/>
</dbReference>
<keyword evidence="7" id="KW-1133">Transmembrane helix</keyword>
<evidence type="ECO:0000313" key="10">
    <source>
        <dbReference type="EMBL" id="CAF1163970.1"/>
    </source>
</evidence>
<dbReference type="Proteomes" id="UP000677228">
    <property type="component" value="Unassembled WGS sequence"/>
</dbReference>
<evidence type="ECO:0000256" key="7">
    <source>
        <dbReference type="SAM" id="Phobius"/>
    </source>
</evidence>
<dbReference type="InterPro" id="IPR011765">
    <property type="entry name" value="Pept_M16_N"/>
</dbReference>
<evidence type="ECO:0000313" key="14">
    <source>
        <dbReference type="Proteomes" id="UP000663829"/>
    </source>
</evidence>
<name>A0A815BQW7_9BILA</name>
<dbReference type="InterPro" id="IPR011249">
    <property type="entry name" value="Metalloenz_LuxS/M16"/>
</dbReference>
<reference evidence="11" key="1">
    <citation type="submission" date="2021-02" db="EMBL/GenBank/DDBJ databases">
        <authorList>
            <person name="Nowell W R."/>
        </authorList>
    </citation>
    <scope>NUCLEOTIDE SEQUENCE</scope>
</reference>
<dbReference type="Pfam" id="PF16187">
    <property type="entry name" value="Peptidase_M16_M"/>
    <property type="match status" value="1"/>
</dbReference>
<sequence>MVSETVSISGAESKTTVDSTIFNDGAQRKRRRKTIITASLLVLAIIALLAIILPIAITVGRKSSVSIISGNSIVDAHSVTVNVSENGSVIDWRIDDSEFKKSRNDNRTFRGIQLSNGLTALLISDQTTPKAAAALSVHVGSWQDPLEAQGLAHFLEHMLFMGTTKYPDVNEYSDYIRQHGGVYNAFTADEQTVYFFDVNKNALSSTLGTESVDQLEELVINLFSRIRNVPQTDSNEFSFNGETPFPETPTNTYKPRRILIKPTKELHLMTIYWFLPSSFSEYESEPLEFVDYLLSYDCDGCLVRVLRERGWANAVKIERTQPQHVFSLFSIEMQLNVNSLSEVDEIADAIYTYIDLLKQNRSKWREFWLMMQQTSLLTFMFKEKTKSINEAAGLVFALQQKPMSHILKNPEQYVYDEAKFWTFLNACSPDNMQMHIVSTTLGNPSTQWHVEQWFGGRFINEPISLSIIQQWQSRKFDPSNNTYRLSFPDLNPYLKDVKEIINTNTIESTSNFTDYPVPIHNDQGLIVWQQYDTDFLLPKTVLFIRFLSNLVVDNLEFEAFIAVYSSLLVESMRTEKHYAELLSSTFVIYSNYNGMTLGTAENFQQEKETLIMLKRAPYLTLAAHATAQWQQINSENLDFNRIENEVAAIENLTIDSFQQFYLQFILSTTALDGITRSKLSIQLFPQNYSLANLPDSTGDARPTVVLMDDDVQAQKQNWTEWNVQ</sequence>
<keyword evidence="14" id="KW-1185">Reference proteome</keyword>
<dbReference type="Proteomes" id="UP000681722">
    <property type="component" value="Unassembled WGS sequence"/>
</dbReference>
<dbReference type="PANTHER" id="PTHR43690:SF18">
    <property type="entry name" value="INSULIN-DEGRADING ENZYME-RELATED"/>
    <property type="match status" value="1"/>
</dbReference>
<evidence type="ECO:0000313" key="11">
    <source>
        <dbReference type="EMBL" id="CAF1276253.1"/>
    </source>
</evidence>
<dbReference type="InterPro" id="IPR032632">
    <property type="entry name" value="Peptidase_M16_M"/>
</dbReference>
<dbReference type="PROSITE" id="PS00143">
    <property type="entry name" value="INSULINASE"/>
    <property type="match status" value="1"/>
</dbReference>
<keyword evidence="7" id="KW-0472">Membrane</keyword>
<evidence type="ECO:0000259" key="9">
    <source>
        <dbReference type="Pfam" id="PF16187"/>
    </source>
</evidence>
<evidence type="ECO:0000259" key="8">
    <source>
        <dbReference type="Pfam" id="PF00675"/>
    </source>
</evidence>
<dbReference type="AlphaFoldDB" id="A0A815BQW7"/>
<organism evidence="11 14">
    <name type="scientific">Didymodactylos carnosus</name>
    <dbReference type="NCBI Taxonomy" id="1234261"/>
    <lineage>
        <taxon>Eukaryota</taxon>
        <taxon>Metazoa</taxon>
        <taxon>Spiralia</taxon>
        <taxon>Gnathifera</taxon>
        <taxon>Rotifera</taxon>
        <taxon>Eurotatoria</taxon>
        <taxon>Bdelloidea</taxon>
        <taxon>Philodinida</taxon>
        <taxon>Philodinidae</taxon>
        <taxon>Didymodactylos</taxon>
    </lineage>
</organism>